<protein>
    <submittedName>
        <fullName evidence="13">Vacuolar protein sorting-associated protein vps5-like isoform X1</fullName>
    </submittedName>
</protein>
<evidence type="ECO:0000256" key="10">
    <source>
        <dbReference type="ARBA" id="ARBA00029433"/>
    </source>
</evidence>
<dbReference type="GeneID" id="106478652"/>
<dbReference type="SMART" id="SM00312">
    <property type="entry name" value="PX"/>
    <property type="match status" value="1"/>
</dbReference>
<evidence type="ECO:0000259" key="11">
    <source>
        <dbReference type="PROSITE" id="PS50195"/>
    </source>
</evidence>
<gene>
    <name evidence="13" type="primary">LOC106478652</name>
</gene>
<dbReference type="RefSeq" id="XP_022238000.1">
    <property type="nucleotide sequence ID" value="XM_022382292.1"/>
</dbReference>
<dbReference type="SUPFAM" id="SSF64268">
    <property type="entry name" value="PX domain"/>
    <property type="match status" value="1"/>
</dbReference>
<dbReference type="PANTHER" id="PTHR46209:SF3">
    <property type="entry name" value="PX DOMAIN-CONTAINING PROTEIN"/>
    <property type="match status" value="1"/>
</dbReference>
<organism evidence="12 13">
    <name type="scientific">Limulus polyphemus</name>
    <name type="common">Atlantic horseshoe crab</name>
    <dbReference type="NCBI Taxonomy" id="6850"/>
    <lineage>
        <taxon>Eukaryota</taxon>
        <taxon>Metazoa</taxon>
        <taxon>Ecdysozoa</taxon>
        <taxon>Arthropoda</taxon>
        <taxon>Chelicerata</taxon>
        <taxon>Merostomata</taxon>
        <taxon>Xiphosura</taxon>
        <taxon>Limulidae</taxon>
        <taxon>Limulus</taxon>
    </lineage>
</organism>
<evidence type="ECO:0000256" key="4">
    <source>
        <dbReference type="ARBA" id="ARBA00022448"/>
    </source>
</evidence>
<accession>A0ABM1S2Z5</accession>
<dbReference type="InterPro" id="IPR036871">
    <property type="entry name" value="PX_dom_sf"/>
</dbReference>
<dbReference type="PANTHER" id="PTHR46209">
    <property type="entry name" value="PX DOMAIN-CONTAINING PROTEIN"/>
    <property type="match status" value="1"/>
</dbReference>
<dbReference type="InterPro" id="IPR001683">
    <property type="entry name" value="PX_dom"/>
</dbReference>
<reference evidence="13" key="1">
    <citation type="submission" date="2025-08" db="UniProtKB">
        <authorList>
            <consortium name="RefSeq"/>
        </authorList>
    </citation>
    <scope>IDENTIFICATION</scope>
    <source>
        <tissue evidence="13">Muscle</tissue>
    </source>
</reference>
<evidence type="ECO:0000256" key="5">
    <source>
        <dbReference type="ARBA" id="ARBA00022490"/>
    </source>
</evidence>
<evidence type="ECO:0000256" key="7">
    <source>
        <dbReference type="ARBA" id="ARBA00022927"/>
    </source>
</evidence>
<keyword evidence="5" id="KW-0963">Cytoplasm</keyword>
<feature type="domain" description="PX" evidence="11">
    <location>
        <begin position="16"/>
        <end position="134"/>
    </location>
</feature>
<evidence type="ECO:0000256" key="8">
    <source>
        <dbReference type="ARBA" id="ARBA00023121"/>
    </source>
</evidence>
<evidence type="ECO:0000313" key="12">
    <source>
        <dbReference type="Proteomes" id="UP000694941"/>
    </source>
</evidence>
<comment type="similarity">
    <text evidence="3">Belongs to the sorting nexin family.</text>
</comment>
<proteinExistence type="inferred from homology"/>
<evidence type="ECO:0000256" key="9">
    <source>
        <dbReference type="ARBA" id="ARBA00023136"/>
    </source>
</evidence>
<keyword evidence="6" id="KW-0967">Endosome</keyword>
<evidence type="ECO:0000256" key="6">
    <source>
        <dbReference type="ARBA" id="ARBA00022753"/>
    </source>
</evidence>
<comment type="subcellular location">
    <subcellularLocation>
        <location evidence="2">Cytoplasm</location>
    </subcellularLocation>
    <subcellularLocation>
        <location evidence="10">Endomembrane system</location>
        <topology evidence="10">Peripheral membrane protein</topology>
        <orientation evidence="10">Cytoplasmic side</orientation>
    </subcellularLocation>
    <subcellularLocation>
        <location evidence="1">Endosome</location>
    </subcellularLocation>
</comment>
<evidence type="ECO:0000313" key="13">
    <source>
        <dbReference type="RefSeq" id="XP_022238000.1"/>
    </source>
</evidence>
<keyword evidence="12" id="KW-1185">Reference proteome</keyword>
<dbReference type="InterPro" id="IPR043544">
    <property type="entry name" value="SNX10/11"/>
</dbReference>
<keyword evidence="9" id="KW-0472">Membrane</keyword>
<evidence type="ECO:0000256" key="1">
    <source>
        <dbReference type="ARBA" id="ARBA00004177"/>
    </source>
</evidence>
<dbReference type="Proteomes" id="UP000694941">
    <property type="component" value="Unplaced"/>
</dbReference>
<keyword evidence="4" id="KW-0813">Transport</keyword>
<dbReference type="Pfam" id="PF00787">
    <property type="entry name" value="PX"/>
    <property type="match status" value="1"/>
</dbReference>
<name>A0ABM1S2Z5_LIMPO</name>
<sequence>MVTSSSDVSHKGQQKNVLDIFARFPVTHQTEDGHFTTYAVIVETNNESFSLPKSSIHRRYSEFVRLRRMLKIHHPNIEPPKLPPKTFPCVNRFDPGFIEQRRKGLEKFLQQLVLVPLFLSDRSVHLFLQSQLSIDRIERLVDEKAKFFDPLEKENIASTSSLPGAENNTNIQICSPPCNSDHLPEVVSETQDSPVHLQSQSSSDSSLNRIVLHNLKAVKSETCLMKIDEKPFTASCLRSGNRRPIKKSVSFCTQVAVTQIFD</sequence>
<evidence type="ECO:0000256" key="2">
    <source>
        <dbReference type="ARBA" id="ARBA00004496"/>
    </source>
</evidence>
<evidence type="ECO:0000256" key="3">
    <source>
        <dbReference type="ARBA" id="ARBA00010883"/>
    </source>
</evidence>
<keyword evidence="7" id="KW-0653">Protein transport</keyword>
<dbReference type="Gene3D" id="3.30.1520.10">
    <property type="entry name" value="Phox-like domain"/>
    <property type="match status" value="1"/>
</dbReference>
<dbReference type="PROSITE" id="PS50195">
    <property type="entry name" value="PX"/>
    <property type="match status" value="1"/>
</dbReference>
<keyword evidence="8" id="KW-0446">Lipid-binding</keyword>